<proteinExistence type="predicted"/>
<dbReference type="Proteomes" id="UP001162741">
    <property type="component" value="Chromosome"/>
</dbReference>
<sequence length="1716" mass="187915">MMTRKKLQRQLDELLGGLTVIMMADGLKIRRKRGPKRDQVLKSPRFAASRASLADFVSASKAGKLLRNSFGQSLAHVSEKGMHNRLTSLMCKVIKADETNVTGSRTVRNGDPRLLRGFKFNSKTSLDKISYQTTVDRQSGRITISISSFDPKLQLGVPPGATHFVLHGSASGIDFESGNYANAYTEHAAVPVDLSQTGDIRLTMQLPAGMTAPTFVVFCVYFLEETGGVLLPLTRKSTNALVLVGVDNEQVVAAPTVRLRALPWRGEISGKAVARKVRDVVQMNNGKYAICGLFNNNPAGRDFLIASLNNSGDLRWIRRYGTDNTAEQSVSLIEEGDNLVVSGYGRLSSTTRNTGMVFKVNKFDGYLVEAKKFDVGTNNDHVFGKVIPTPGGYKVSFMTTVPPYSDCGIAGMMDITSAGFVLSTKMFDELPGTLAASPAAFHLTADGGYIAVIQTASNKFYMRKVNAAGQLVWTKAADLGGYLKVDDFVLNPDGNLTVGGTKMSSAFLMHAGASGSTGCDDAPLARTMSNVSTLMTPFTLSESYRYKGDTTGRPVGGPEARAVYPVGDNSPVGDNLYIRYLSFTPLNVSVTRSSLSCGARDVCSTEYVGPLLCGIKKPVFESSLTPIDNCSDNGQFIASNASRLYQAYRENALNKFEADYLESSLKAAERETFTVGYEMSEYHYTLYYYDQAGNLVKTVPPSGVVVDRSNSWLQQVAAARANGTALPAAHGFQTRYRYNILNALTSQLTPDAGTSYFWYDRLGRLSLSQNNKQLDANHYSYTKYDVLGRISEIGELTSGTAMTQLLSRDPAALSGWMNTAANSRRDITLTHYDTPYEGSGPVLFPKNLRNRVAWTAVYNSAADATHLFTAASFYSYDIHGNVGTIWQAYKKADAVHDLLTSTDYDYDLISGKVNKVSYQPGLKDAFYHRYQYDADNRLVNVETSRDDLHWENEAYYKYYKHGPLARIILGQQQVQGIDYAYTLQGWLKGVNSTTLTPDFDMSGDGSNNSFIAKDAFGYALHYYGAADYTPVKSSVKPFADLFSAGTHFKPLYNGNIGAMSVHLPAVGEPLLYAYKYDVLNRISGMQTLRSLNTTTNSWTGQAVDDFKEAVTYDGNGNIKTYSRNGNNTFSGQPLAMDNMTYHYTPGTNKLTHVTDPVPAGNYGSDIDEQTAGNYSYDKIGNLISDSKEGITNIEWNIYGKIKSITKPTGTIHYAYDAAGNRIRKETAGVYTWYVRDATGNVLSVYTQHDNSVNNGHLSLTESHLYGSSRLGMATSAIDMEEEAPEPPLLAGNISNKNTIFNRGKKLFELSNHLGNVMAVVTDRPVGVSDNQSTVSRYAPEITNAQDYYPFGMLMPGRTMRQIAGGQAVGSTMLNGHNVPESLLLRSRDASKPAEYVASREVVFEDGFESGMADEFVASIADAGYGGSGSGAAGVFGVGGYRYGFNGQEKSDEIKGEGNSYTAEFWEYDSRLARRWNIDPVVKHYESPYASLGNNPVNYSDPDGADTAKAISKSQLVDAIKVASAEVKNVMKNNLKASSDDVSGRLLDASAKYLEINQQDMSYNGFAEFKILVDQYYKGLLEVARNSNAGFLEFDKNVINNASLSPAIIENATIDKINTSINNLLGIYRSGANAALIATADMPFIPIAVRRAPAPSVRVPLTPKPIIRNVDDVWLILNSWSSKALLKFRRFWVHQRDGKQCLCYTVQKQAKAGRYGN</sequence>
<dbReference type="PANTHER" id="PTHR32305">
    <property type="match status" value="1"/>
</dbReference>
<name>A0ABY6J7V0_9BACT</name>
<protein>
    <recommendedName>
        <fullName evidence="3">RHS repeat-associated core domain-containing protein</fullName>
    </recommendedName>
</protein>
<reference evidence="1" key="1">
    <citation type="submission" date="2022-10" db="EMBL/GenBank/DDBJ databases">
        <title>Chitinophaga sp. nov., isolated from soil.</title>
        <authorList>
            <person name="Jeon C.O."/>
        </authorList>
    </citation>
    <scope>NUCLEOTIDE SEQUENCE</scope>
    <source>
        <strain evidence="1">R8</strain>
    </source>
</reference>
<evidence type="ECO:0008006" key="3">
    <source>
        <dbReference type="Google" id="ProtNLM"/>
    </source>
</evidence>
<dbReference type="PANTHER" id="PTHR32305:SF15">
    <property type="entry name" value="PROTEIN RHSA-RELATED"/>
    <property type="match status" value="1"/>
</dbReference>
<evidence type="ECO:0000313" key="1">
    <source>
        <dbReference type="EMBL" id="UYQ95401.1"/>
    </source>
</evidence>
<dbReference type="InterPro" id="IPR050708">
    <property type="entry name" value="T6SS_VgrG/RHS"/>
</dbReference>
<evidence type="ECO:0000313" key="2">
    <source>
        <dbReference type="Proteomes" id="UP001162741"/>
    </source>
</evidence>
<accession>A0ABY6J7V0</accession>
<dbReference type="RefSeq" id="WP_264283143.1">
    <property type="nucleotide sequence ID" value="NZ_CP107006.1"/>
</dbReference>
<keyword evidence="2" id="KW-1185">Reference proteome</keyword>
<dbReference type="EMBL" id="CP107006">
    <property type="protein sequence ID" value="UYQ95401.1"/>
    <property type="molecule type" value="Genomic_DNA"/>
</dbReference>
<dbReference type="Gene3D" id="2.180.10.10">
    <property type="entry name" value="RHS repeat-associated core"/>
    <property type="match status" value="1"/>
</dbReference>
<gene>
    <name evidence="1" type="ORF">MKQ68_09855</name>
</gene>
<organism evidence="1 2">
    <name type="scientific">Chitinophaga horti</name>
    <dbReference type="NCBI Taxonomy" id="2920382"/>
    <lineage>
        <taxon>Bacteria</taxon>
        <taxon>Pseudomonadati</taxon>
        <taxon>Bacteroidota</taxon>
        <taxon>Chitinophagia</taxon>
        <taxon>Chitinophagales</taxon>
        <taxon>Chitinophagaceae</taxon>
        <taxon>Chitinophaga</taxon>
    </lineage>
</organism>